<proteinExistence type="predicted"/>
<dbReference type="GO" id="GO:0005886">
    <property type="term" value="C:plasma membrane"/>
    <property type="evidence" value="ECO:0000318"/>
    <property type="project" value="GO_Central"/>
</dbReference>
<dbReference type="Proteomes" id="UP000001542">
    <property type="component" value="Unassembled WGS sequence"/>
</dbReference>
<dbReference type="Pfam" id="PF14655">
    <property type="entry name" value="RAB3GAP2_N"/>
    <property type="match status" value="1"/>
</dbReference>
<organism evidence="2 3">
    <name type="scientific">Trichomonas vaginalis (strain ATCC PRA-98 / G3)</name>
    <dbReference type="NCBI Taxonomy" id="412133"/>
    <lineage>
        <taxon>Eukaryota</taxon>
        <taxon>Metamonada</taxon>
        <taxon>Parabasalia</taxon>
        <taxon>Trichomonadida</taxon>
        <taxon>Trichomonadidae</taxon>
        <taxon>Trichomonas</taxon>
    </lineage>
</organism>
<dbReference type="EMBL" id="DS113227">
    <property type="protein sequence ID" value="EAY17682.1"/>
    <property type="molecule type" value="Genomic_DNA"/>
</dbReference>
<evidence type="ECO:0000313" key="2">
    <source>
        <dbReference type="EMBL" id="EAY17682.1"/>
    </source>
</evidence>
<dbReference type="OrthoDB" id="2019917at2759"/>
<sequence>MEISSAWRVRSESPEAEATRLMNNDVAFSPSGNSFCSFSSSKVYFNSNEKVKAIEVELESNEQIISCTTIAESPWICGCGTNLGKFITISIDSVIRIFNFHASPLQKIIYNRIDSLPSSESLNSYTLIFHPNIFVYIAQSELEYANANLKYTPVAQKFTIQNSDIKNIQIVKYKETSLKLYITSSEQFLTVYDINSPYKGTFTTGITKFAKSLNPFGKNFKDYQPELLKSTQDYNDITKIAISLVPSPDKRFIAVSDNIGRITIIDVDNECVVSIKKAISDAQLAWYGDSKHYILVIYAPRKEALFVCSIPSFDLLDCIKLEGTGKLFQNYFNITNCSVVYMDHNGNIANLRMSTRRHHKIQANPEVPDLDHPQFENISTPDLDLQQSIIECLSKAVPQKENILETLKNIKNSTTASIILKILIKFENVDDDFLQECIDTLKDSTQFHLPSPVKRQIENYFREFNGEKIKPEEEFGQLVGLTMLWSDAMKCESVTYPISEFPRTEITTWYSQNYEAQAITPPKYVPLRLFLAEPLRNFEILFATLRRGATLYDFIRIMMVVHPNSIDKFIQYFMYWCAVISASQLCMVQDIITDLIDNGQKEALLDCYRNIPEKSGETNKALIMKIIAL</sequence>
<dbReference type="GO" id="GO:0097051">
    <property type="term" value="P:establishment of protein localization to endoplasmic reticulum membrane"/>
    <property type="evidence" value="ECO:0000318"/>
    <property type="project" value="GO_Central"/>
</dbReference>
<dbReference type="VEuPathDB" id="TrichDB:TVAG_169940"/>
<dbReference type="InterPro" id="IPR032839">
    <property type="entry name" value="RAB3GAP_N"/>
</dbReference>
<dbReference type="InterPro" id="IPR026059">
    <property type="entry name" value="Rab3GAP2"/>
</dbReference>
<dbReference type="GO" id="GO:0016236">
    <property type="term" value="P:macroautophagy"/>
    <property type="evidence" value="ECO:0000318"/>
    <property type="project" value="GO_Central"/>
</dbReference>
<dbReference type="GO" id="GO:0031267">
    <property type="term" value="F:small GTPase binding"/>
    <property type="evidence" value="ECO:0000318"/>
    <property type="project" value="GO_Central"/>
</dbReference>
<protein>
    <recommendedName>
        <fullName evidence="1">Rab3-GAP regulatory subunit N-terminal domain-containing protein</fullName>
    </recommendedName>
</protein>
<name>A2DPD8_TRIV3</name>
<reference evidence="2" key="2">
    <citation type="journal article" date="2007" name="Science">
        <title>Draft genome sequence of the sexually transmitted pathogen Trichomonas vaginalis.</title>
        <authorList>
            <person name="Carlton J.M."/>
            <person name="Hirt R.P."/>
            <person name="Silva J.C."/>
            <person name="Delcher A.L."/>
            <person name="Schatz M."/>
            <person name="Zhao Q."/>
            <person name="Wortman J.R."/>
            <person name="Bidwell S.L."/>
            <person name="Alsmark U.C.M."/>
            <person name="Besteiro S."/>
            <person name="Sicheritz-Ponten T."/>
            <person name="Noel C.J."/>
            <person name="Dacks J.B."/>
            <person name="Foster P.G."/>
            <person name="Simillion C."/>
            <person name="Van de Peer Y."/>
            <person name="Miranda-Saavedra D."/>
            <person name="Barton G.J."/>
            <person name="Westrop G.D."/>
            <person name="Mueller S."/>
            <person name="Dessi D."/>
            <person name="Fiori P.L."/>
            <person name="Ren Q."/>
            <person name="Paulsen I."/>
            <person name="Zhang H."/>
            <person name="Bastida-Corcuera F.D."/>
            <person name="Simoes-Barbosa A."/>
            <person name="Brown M.T."/>
            <person name="Hayes R.D."/>
            <person name="Mukherjee M."/>
            <person name="Okumura C.Y."/>
            <person name="Schneider R."/>
            <person name="Smith A.J."/>
            <person name="Vanacova S."/>
            <person name="Villalvazo M."/>
            <person name="Haas B.J."/>
            <person name="Pertea M."/>
            <person name="Feldblyum T.V."/>
            <person name="Utterback T.R."/>
            <person name="Shu C.L."/>
            <person name="Osoegawa K."/>
            <person name="de Jong P.J."/>
            <person name="Hrdy I."/>
            <person name="Horvathova L."/>
            <person name="Zubacova Z."/>
            <person name="Dolezal P."/>
            <person name="Malik S.B."/>
            <person name="Logsdon J.M. Jr."/>
            <person name="Henze K."/>
            <person name="Gupta A."/>
            <person name="Wang C.C."/>
            <person name="Dunne R.L."/>
            <person name="Upcroft J.A."/>
            <person name="Upcroft P."/>
            <person name="White O."/>
            <person name="Salzberg S.L."/>
            <person name="Tang P."/>
            <person name="Chiu C.-H."/>
            <person name="Lee Y.-S."/>
            <person name="Embley T.M."/>
            <person name="Coombs G.H."/>
            <person name="Mottram J.C."/>
            <person name="Tachezy J."/>
            <person name="Fraser-Liggett C.M."/>
            <person name="Johnson P.J."/>
        </authorList>
    </citation>
    <scope>NUCLEOTIDE SEQUENCE [LARGE SCALE GENOMIC DNA]</scope>
    <source>
        <strain evidence="2">G3</strain>
    </source>
</reference>
<reference evidence="2" key="1">
    <citation type="submission" date="2006-10" db="EMBL/GenBank/DDBJ databases">
        <authorList>
            <person name="Amadeo P."/>
            <person name="Zhao Q."/>
            <person name="Wortman J."/>
            <person name="Fraser-Liggett C."/>
            <person name="Carlton J."/>
        </authorList>
    </citation>
    <scope>NUCLEOTIDE SEQUENCE</scope>
    <source>
        <strain evidence="2">G3</strain>
    </source>
</reference>
<keyword evidence="3" id="KW-1185">Reference proteome</keyword>
<dbReference type="AlphaFoldDB" id="A2DPD8"/>
<dbReference type="InParanoid" id="A2DPD8"/>
<dbReference type="InterPro" id="IPR036322">
    <property type="entry name" value="WD40_repeat_dom_sf"/>
</dbReference>
<dbReference type="SUPFAM" id="SSF50978">
    <property type="entry name" value="WD40 repeat-like"/>
    <property type="match status" value="1"/>
</dbReference>
<dbReference type="RefSeq" id="XP_001329817.1">
    <property type="nucleotide sequence ID" value="XM_001329782.1"/>
</dbReference>
<evidence type="ECO:0000259" key="1">
    <source>
        <dbReference type="Pfam" id="PF14655"/>
    </source>
</evidence>
<evidence type="ECO:0000313" key="3">
    <source>
        <dbReference type="Proteomes" id="UP000001542"/>
    </source>
</evidence>
<gene>
    <name evidence="2" type="ORF">TVAG_169940</name>
</gene>
<dbReference type="VEuPathDB" id="TrichDB:TVAGG3_0681000"/>
<feature type="domain" description="Rab3-GAP regulatory subunit N-terminal" evidence="1">
    <location>
        <begin position="235"/>
        <end position="305"/>
    </location>
</feature>
<dbReference type="PANTHER" id="PTHR12472">
    <property type="entry name" value="RAB3-GAP REGULATORY DOMAIN"/>
    <property type="match status" value="1"/>
</dbReference>
<dbReference type="STRING" id="5722.A2DPD8"/>
<accession>A2DPD8</accession>
<dbReference type="PANTHER" id="PTHR12472:SF0">
    <property type="entry name" value="RAB3 GTPASE-ACTIVATING PROTEIN NON-CATALYTIC SUBUNIT"/>
    <property type="match status" value="1"/>
</dbReference>
<dbReference type="GO" id="GO:0005776">
    <property type="term" value="C:autophagosome"/>
    <property type="evidence" value="ECO:0000318"/>
    <property type="project" value="GO_Central"/>
</dbReference>
<dbReference type="KEGG" id="tva:4775700"/>